<dbReference type="Gene3D" id="3.40.228.10">
    <property type="entry name" value="Dimethylsulfoxide Reductase, domain 2"/>
    <property type="match status" value="1"/>
</dbReference>
<dbReference type="PANTHER" id="PTHR43742">
    <property type="entry name" value="TRIMETHYLAMINE-N-OXIDE REDUCTASE"/>
    <property type="match status" value="1"/>
</dbReference>
<protein>
    <recommendedName>
        <fullName evidence="4">Molybdopterin oxidoreductase domain-containing protein</fullName>
    </recommendedName>
</protein>
<keyword evidence="6" id="KW-1185">Reference proteome</keyword>
<dbReference type="HOGENOM" id="CLU_000422_10_2_4"/>
<dbReference type="eggNOG" id="COG0243">
    <property type="taxonomic scope" value="Bacteria"/>
</dbReference>
<keyword evidence="2" id="KW-0500">Molybdenum</keyword>
<comment type="caution">
    <text evidence="5">The sequence shown here is derived from an EMBL/GenBank/DDBJ whole genome shotgun (WGS) entry which is preliminary data.</text>
</comment>
<keyword evidence="3" id="KW-0560">Oxidoreductase</keyword>
<name>K1KHM0_9BURK</name>
<dbReference type="STRING" id="742823.HMPREF9465_01309"/>
<evidence type="ECO:0000256" key="3">
    <source>
        <dbReference type="ARBA" id="ARBA00023002"/>
    </source>
</evidence>
<evidence type="ECO:0000313" key="6">
    <source>
        <dbReference type="Proteomes" id="UP000005835"/>
    </source>
</evidence>
<dbReference type="GO" id="GO:0009061">
    <property type="term" value="P:anaerobic respiration"/>
    <property type="evidence" value="ECO:0007669"/>
    <property type="project" value="TreeGrafter"/>
</dbReference>
<accession>K1KHM0</accession>
<evidence type="ECO:0000259" key="4">
    <source>
        <dbReference type="Pfam" id="PF00384"/>
    </source>
</evidence>
<feature type="domain" description="Molybdopterin oxidoreductase" evidence="4">
    <location>
        <begin position="2"/>
        <end position="200"/>
    </location>
</feature>
<dbReference type="RefSeq" id="WP_005435299.1">
    <property type="nucleotide sequence ID" value="NZ_JH815516.1"/>
</dbReference>
<dbReference type="GO" id="GO:0030288">
    <property type="term" value="C:outer membrane-bounded periplasmic space"/>
    <property type="evidence" value="ECO:0007669"/>
    <property type="project" value="TreeGrafter"/>
</dbReference>
<dbReference type="GO" id="GO:0009055">
    <property type="term" value="F:electron transfer activity"/>
    <property type="evidence" value="ECO:0007669"/>
    <property type="project" value="TreeGrafter"/>
</dbReference>
<evidence type="ECO:0000256" key="1">
    <source>
        <dbReference type="ARBA" id="ARBA00001942"/>
    </source>
</evidence>
<sequence length="206" mass="22294">MVRKSWLEKGHRAGGEGRESDQFVRVSWEKAAKLVAGELKRVRETYDPGAIWGGSYGWMRTSSVGNARNLLQRVLNLNGGYTTYTGDYSTGCAQVVLPYVIGSNGVYEQVTSWELINEKTELVVLWGADPTITNDIDWCTTIHENAGGLLALKARGVKVVAINPLKPDTAECFGDKAQGIAPRPGTDVAMMLGRTSRACASGSSPK</sequence>
<dbReference type="PANTHER" id="PTHR43742:SF10">
    <property type="entry name" value="TRIMETHYLAMINE-N-OXIDE REDUCTASE 2"/>
    <property type="match status" value="1"/>
</dbReference>
<organism evidence="5 6">
    <name type="scientific">Sutterella wadsworthensis 2_1_59BFAA</name>
    <dbReference type="NCBI Taxonomy" id="742823"/>
    <lineage>
        <taxon>Bacteria</taxon>
        <taxon>Pseudomonadati</taxon>
        <taxon>Pseudomonadota</taxon>
        <taxon>Betaproteobacteria</taxon>
        <taxon>Burkholderiales</taxon>
        <taxon>Sutterellaceae</taxon>
        <taxon>Sutterella</taxon>
    </lineage>
</organism>
<evidence type="ECO:0000313" key="5">
    <source>
        <dbReference type="EMBL" id="EKB31204.1"/>
    </source>
</evidence>
<comment type="cofactor">
    <cofactor evidence="1">
        <name>Mo-bis(molybdopterin guanine dinucleotide)</name>
        <dbReference type="ChEBI" id="CHEBI:60539"/>
    </cofactor>
</comment>
<dbReference type="EMBL" id="ADMG01000031">
    <property type="protein sequence ID" value="EKB31204.1"/>
    <property type="molecule type" value="Genomic_DNA"/>
</dbReference>
<reference evidence="5 6" key="1">
    <citation type="submission" date="2012-05" db="EMBL/GenBank/DDBJ databases">
        <title>The Genome Sequence of Sutterella wadsworthensis 2_1_59BFAA.</title>
        <authorList>
            <consortium name="The Broad Institute Genome Sequencing Platform"/>
            <person name="Earl A."/>
            <person name="Ward D."/>
            <person name="Feldgarden M."/>
            <person name="Gevers D."/>
            <person name="Daigneault M."/>
            <person name="Strauss J."/>
            <person name="Allen-Vercoe E."/>
            <person name="Walker B."/>
            <person name="Young S.K."/>
            <person name="Zeng Q."/>
            <person name="Gargeya S."/>
            <person name="Fitzgerald M."/>
            <person name="Haas B."/>
            <person name="Abouelleil A."/>
            <person name="Alvarado L."/>
            <person name="Arachchi H.M."/>
            <person name="Berlin A.M."/>
            <person name="Chapman S.B."/>
            <person name="Goldberg J."/>
            <person name="Griggs A."/>
            <person name="Gujja S."/>
            <person name="Hansen M."/>
            <person name="Howarth C."/>
            <person name="Imamovic A."/>
            <person name="Larimer J."/>
            <person name="McCowen C."/>
            <person name="Montmayeur A."/>
            <person name="Murphy C."/>
            <person name="Neiman D."/>
            <person name="Pearson M."/>
            <person name="Priest M."/>
            <person name="Roberts A."/>
            <person name="Saif S."/>
            <person name="Shea T."/>
            <person name="Sisk P."/>
            <person name="Sykes S."/>
            <person name="Wortman J."/>
            <person name="Nusbaum C."/>
            <person name="Birren B."/>
        </authorList>
    </citation>
    <scope>NUCLEOTIDE SEQUENCE [LARGE SCALE GENOMIC DNA]</scope>
    <source>
        <strain evidence="5 6">2_1_59BFAA</strain>
    </source>
</reference>
<dbReference type="GO" id="GO:0016491">
    <property type="term" value="F:oxidoreductase activity"/>
    <property type="evidence" value="ECO:0007669"/>
    <property type="project" value="UniProtKB-KW"/>
</dbReference>
<dbReference type="Pfam" id="PF00384">
    <property type="entry name" value="Molybdopterin"/>
    <property type="match status" value="1"/>
</dbReference>
<dbReference type="GO" id="GO:0030151">
    <property type="term" value="F:molybdenum ion binding"/>
    <property type="evidence" value="ECO:0007669"/>
    <property type="project" value="TreeGrafter"/>
</dbReference>
<dbReference type="InterPro" id="IPR050612">
    <property type="entry name" value="Prok_Mopterin_Oxidored"/>
</dbReference>
<dbReference type="AlphaFoldDB" id="K1KHM0"/>
<dbReference type="SUPFAM" id="SSF53706">
    <property type="entry name" value="Formate dehydrogenase/DMSO reductase, domains 1-3"/>
    <property type="match status" value="1"/>
</dbReference>
<gene>
    <name evidence="5" type="ORF">HMPREF9465_01309</name>
</gene>
<dbReference type="OrthoDB" id="9815647at2"/>
<proteinExistence type="predicted"/>
<dbReference type="PATRIC" id="fig|742823.3.peg.1293"/>
<dbReference type="Gene3D" id="3.40.50.740">
    <property type="match status" value="1"/>
</dbReference>
<evidence type="ECO:0000256" key="2">
    <source>
        <dbReference type="ARBA" id="ARBA00022505"/>
    </source>
</evidence>
<dbReference type="Proteomes" id="UP000005835">
    <property type="component" value="Unassembled WGS sequence"/>
</dbReference>
<dbReference type="InterPro" id="IPR006656">
    <property type="entry name" value="Mopterin_OxRdtase"/>
</dbReference>